<sequence>MNVRRARLLLHVIRLSLRAPRDRSTRWERYWAETDEVLWDAQDPAEAAHYTALLARHADPALPIVDLGCGSGLVTRALGDRVVGVDIAPAAVARAGAGDFRVGDITDPALGRALHAELGDCTVFLRGVLHILDPAARRRVAETAAALVGRRGSVLIAETDFPGPLLGYLESLGAGPHGIPRPLARALETGIPRPRPFGDAELADAFPPTRWERVVVDHSATIAAVPMRAAGVREQIPGHLAVLRPVTGAAQQTHSPTP</sequence>
<dbReference type="InterPro" id="IPR029063">
    <property type="entry name" value="SAM-dependent_MTases_sf"/>
</dbReference>
<dbReference type="Proteomes" id="UP000198967">
    <property type="component" value="Unassembled WGS sequence"/>
</dbReference>
<proteinExistence type="predicted"/>
<keyword evidence="2" id="KW-0489">Methyltransferase</keyword>
<protein>
    <submittedName>
        <fullName evidence="2">Methyltransferase domain-containing protein</fullName>
    </submittedName>
</protein>
<dbReference type="SUPFAM" id="SSF53335">
    <property type="entry name" value="S-adenosyl-L-methionine-dependent methyltransferases"/>
    <property type="match status" value="1"/>
</dbReference>
<dbReference type="RefSeq" id="WP_093088931.1">
    <property type="nucleotide sequence ID" value="NZ_FNBE01000018.1"/>
</dbReference>
<name>A0A1G7Z3N5_PSEOR</name>
<dbReference type="EMBL" id="FNBE01000018">
    <property type="protein sequence ID" value="SDH03328.1"/>
    <property type="molecule type" value="Genomic_DNA"/>
</dbReference>
<feature type="domain" description="Methyltransferase type 11" evidence="1">
    <location>
        <begin position="65"/>
        <end position="135"/>
    </location>
</feature>
<dbReference type="GO" id="GO:0008757">
    <property type="term" value="F:S-adenosylmethionine-dependent methyltransferase activity"/>
    <property type="evidence" value="ECO:0007669"/>
    <property type="project" value="InterPro"/>
</dbReference>
<evidence type="ECO:0000313" key="2">
    <source>
        <dbReference type="EMBL" id="SDH03328.1"/>
    </source>
</evidence>
<dbReference type="AlphaFoldDB" id="A0A1G7Z3N5"/>
<dbReference type="InterPro" id="IPR013216">
    <property type="entry name" value="Methyltransf_11"/>
</dbReference>
<dbReference type="Pfam" id="PF08241">
    <property type="entry name" value="Methyltransf_11"/>
    <property type="match status" value="1"/>
</dbReference>
<accession>A0A1G7Z3N5</accession>
<dbReference type="CDD" id="cd02440">
    <property type="entry name" value="AdoMet_MTases"/>
    <property type="match status" value="1"/>
</dbReference>
<dbReference type="GO" id="GO:0032259">
    <property type="term" value="P:methylation"/>
    <property type="evidence" value="ECO:0007669"/>
    <property type="project" value="UniProtKB-KW"/>
</dbReference>
<evidence type="ECO:0000313" key="3">
    <source>
        <dbReference type="Proteomes" id="UP000198967"/>
    </source>
</evidence>
<evidence type="ECO:0000259" key="1">
    <source>
        <dbReference type="Pfam" id="PF08241"/>
    </source>
</evidence>
<dbReference type="Gene3D" id="3.40.50.150">
    <property type="entry name" value="Vaccinia Virus protein VP39"/>
    <property type="match status" value="1"/>
</dbReference>
<keyword evidence="3" id="KW-1185">Reference proteome</keyword>
<dbReference type="STRING" id="366584.SAMN05216377_11824"/>
<organism evidence="2 3">
    <name type="scientific">Pseudonocardia oroxyli</name>
    <dbReference type="NCBI Taxonomy" id="366584"/>
    <lineage>
        <taxon>Bacteria</taxon>
        <taxon>Bacillati</taxon>
        <taxon>Actinomycetota</taxon>
        <taxon>Actinomycetes</taxon>
        <taxon>Pseudonocardiales</taxon>
        <taxon>Pseudonocardiaceae</taxon>
        <taxon>Pseudonocardia</taxon>
    </lineage>
</organism>
<reference evidence="2 3" key="1">
    <citation type="submission" date="2016-10" db="EMBL/GenBank/DDBJ databases">
        <authorList>
            <person name="de Groot N.N."/>
        </authorList>
    </citation>
    <scope>NUCLEOTIDE SEQUENCE [LARGE SCALE GENOMIC DNA]</scope>
    <source>
        <strain evidence="2 3">CGMCC 4.3143</strain>
    </source>
</reference>
<keyword evidence="2" id="KW-0808">Transferase</keyword>
<gene>
    <name evidence="2" type="ORF">SAMN05216377_11824</name>
</gene>